<name>A0A482ML11_9CAUD</name>
<keyword evidence="2" id="KW-1185">Reference proteome</keyword>
<evidence type="ECO:0000313" key="2">
    <source>
        <dbReference type="Proteomes" id="UP000301424"/>
    </source>
</evidence>
<dbReference type="InterPro" id="IPR058601">
    <property type="entry name" value="Phage_phiTE_015-like"/>
</dbReference>
<organism evidence="1 2">
    <name type="scientific">Burkholderia phage BcepSauron</name>
    <dbReference type="NCBI Taxonomy" id="2530033"/>
    <lineage>
        <taxon>Viruses</taxon>
        <taxon>Duplodnaviria</taxon>
        <taxon>Heunggongvirae</taxon>
        <taxon>Uroviricota</taxon>
        <taxon>Caudoviricetes</taxon>
        <taxon>Sarumanvirus</taxon>
        <taxon>Sarumanvirus bcepsauron</taxon>
    </lineage>
</organism>
<reference evidence="1 2" key="1">
    <citation type="submission" date="2019-02" db="EMBL/GenBank/DDBJ databases">
        <title>Complete genome sequence of Burkholderia cenocepacia phage BcepSauron.</title>
        <authorList>
            <person name="Park K."/>
            <person name="Gonzalez C."/>
            <person name="Liu M."/>
            <person name="Gill J."/>
        </authorList>
    </citation>
    <scope>NUCLEOTIDE SEQUENCE [LARGE SCALE GENOMIC DNA]</scope>
</reference>
<gene>
    <name evidence="1" type="ORF">BcepSauron_361</name>
</gene>
<dbReference type="Proteomes" id="UP000301424">
    <property type="component" value="Segment"/>
</dbReference>
<proteinExistence type="predicted"/>
<evidence type="ECO:0000313" key="1">
    <source>
        <dbReference type="EMBL" id="QBQ74741.1"/>
    </source>
</evidence>
<sequence length="134" mass="15204">MNVNDALKEVMHEIQHMPVEELRALHEASKNGPWAEVFRALYRDAVDIEAPEESAVPSMACVGRKIKGEVVWYTRPKRGYLYQVADPCFKIEGPTFEDWARDHGYELSTDVEGDYESQRTRAAFEGWKAAKAGG</sequence>
<dbReference type="EMBL" id="MK552141">
    <property type="protein sequence ID" value="QBQ74741.1"/>
    <property type="molecule type" value="Genomic_DNA"/>
</dbReference>
<protein>
    <submittedName>
        <fullName evidence="1">Uncharacterized protein</fullName>
    </submittedName>
</protein>
<accession>A0A482ML11</accession>
<dbReference type="Pfam" id="PF26207">
    <property type="entry name" value="Phage_phiTE_015"/>
    <property type="match status" value="1"/>
</dbReference>